<proteinExistence type="predicted"/>
<evidence type="ECO:0000256" key="1">
    <source>
        <dbReference type="SAM" id="MobiDB-lite"/>
    </source>
</evidence>
<dbReference type="AlphaFoldDB" id="A0A1B7NK77"/>
<dbReference type="EMBL" id="LGUA01003428">
    <property type="protein sequence ID" value="OAX77086.1"/>
    <property type="molecule type" value="Genomic_DNA"/>
</dbReference>
<comment type="caution">
    <text evidence="2">The sequence shown here is derived from an EMBL/GenBank/DDBJ whole genome shotgun (WGS) entry which is preliminary data.</text>
</comment>
<accession>A0A1B7NK77</accession>
<dbReference type="OrthoDB" id="3599883at2759"/>
<dbReference type="Proteomes" id="UP000091918">
    <property type="component" value="Unassembled WGS sequence"/>
</dbReference>
<gene>
    <name evidence="2" type="ORF">ACJ72_08618</name>
</gene>
<keyword evidence="3" id="KW-1185">Reference proteome</keyword>
<evidence type="ECO:0000313" key="3">
    <source>
        <dbReference type="Proteomes" id="UP000091918"/>
    </source>
</evidence>
<protein>
    <submittedName>
        <fullName evidence="2">Uncharacterized protein</fullName>
    </submittedName>
</protein>
<sequence length="121" mass="13374">MSRVTTEAAMTFSKHSPPASPSPSTPRSMVSPMAPTQPMSRSLSPIRMPVHNSGSTSELVPTEWKPKLPLRPSRHPTASEAFRYLSLYQKPEPPRIGTDNSSNATDHKPVHEHSNHLNNNK</sequence>
<feature type="region of interest" description="Disordered" evidence="1">
    <location>
        <begin position="1"/>
        <end position="121"/>
    </location>
</feature>
<reference evidence="2 3" key="1">
    <citation type="submission" date="2015-07" db="EMBL/GenBank/DDBJ databases">
        <title>Emmonsia species relationships and genome sequence.</title>
        <authorList>
            <person name="Cuomo C.A."/>
            <person name="Schwartz I.S."/>
            <person name="Kenyon C."/>
            <person name="de Hoog G.S."/>
            <person name="Govender N.P."/>
            <person name="Botha A."/>
            <person name="Moreno L."/>
            <person name="de Vries M."/>
            <person name="Munoz J.F."/>
            <person name="Stielow J.B."/>
        </authorList>
    </citation>
    <scope>NUCLEOTIDE SEQUENCE [LARGE SCALE GENOMIC DNA]</scope>
    <source>
        <strain evidence="2 3">CBS 136260</strain>
    </source>
</reference>
<organism evidence="2 3">
    <name type="scientific">Emergomyces africanus</name>
    <dbReference type="NCBI Taxonomy" id="1955775"/>
    <lineage>
        <taxon>Eukaryota</taxon>
        <taxon>Fungi</taxon>
        <taxon>Dikarya</taxon>
        <taxon>Ascomycota</taxon>
        <taxon>Pezizomycotina</taxon>
        <taxon>Eurotiomycetes</taxon>
        <taxon>Eurotiomycetidae</taxon>
        <taxon>Onygenales</taxon>
        <taxon>Ajellomycetaceae</taxon>
        <taxon>Emergomyces</taxon>
    </lineage>
</organism>
<feature type="compositionally biased region" description="Basic and acidic residues" evidence="1">
    <location>
        <begin position="105"/>
        <end position="115"/>
    </location>
</feature>
<feature type="non-terminal residue" evidence="2">
    <location>
        <position position="121"/>
    </location>
</feature>
<name>A0A1B7NK77_9EURO</name>
<evidence type="ECO:0000313" key="2">
    <source>
        <dbReference type="EMBL" id="OAX77086.1"/>
    </source>
</evidence>